<protein>
    <submittedName>
        <fullName evidence="1">Uncharacterized protein</fullName>
    </submittedName>
</protein>
<name>A0ABS1K3R3_9MICC</name>
<dbReference type="RefSeq" id="WP_189692714.1">
    <property type="nucleotide sequence ID" value="NZ_BNCM01000003.1"/>
</dbReference>
<organism evidence="1 2">
    <name type="scientific">Sinomonas cellulolyticus</name>
    <dbReference type="NCBI Taxonomy" id="2801916"/>
    <lineage>
        <taxon>Bacteria</taxon>
        <taxon>Bacillati</taxon>
        <taxon>Actinomycetota</taxon>
        <taxon>Actinomycetes</taxon>
        <taxon>Micrococcales</taxon>
        <taxon>Micrococcaceae</taxon>
        <taxon>Sinomonas</taxon>
    </lineage>
</organism>
<dbReference type="Proteomes" id="UP000639051">
    <property type="component" value="Unassembled WGS sequence"/>
</dbReference>
<evidence type="ECO:0000313" key="2">
    <source>
        <dbReference type="Proteomes" id="UP000639051"/>
    </source>
</evidence>
<comment type="caution">
    <text evidence="1">The sequence shown here is derived from an EMBL/GenBank/DDBJ whole genome shotgun (WGS) entry which is preliminary data.</text>
</comment>
<reference evidence="1 2" key="1">
    <citation type="submission" date="2021-01" db="EMBL/GenBank/DDBJ databases">
        <title>Genome public.</title>
        <authorList>
            <person name="Liu C."/>
            <person name="Sun Q."/>
        </authorList>
    </citation>
    <scope>NUCLEOTIDE SEQUENCE [LARGE SCALE GENOMIC DNA]</scope>
    <source>
        <strain evidence="1 2">JC656</strain>
    </source>
</reference>
<dbReference type="EMBL" id="JAERRC010000030">
    <property type="protein sequence ID" value="MBL0706306.1"/>
    <property type="molecule type" value="Genomic_DNA"/>
</dbReference>
<sequence>MEWLLEQVARDVVLVEVDVGEEREVEFSALVVTASSVEPVGIAEEVEAGFDELGASTEVVGGRLEAGADFRALVGDVHQLRSDLILSKDTIGCEVDQVGFLSGQRLELF</sequence>
<evidence type="ECO:0000313" key="1">
    <source>
        <dbReference type="EMBL" id="MBL0706306.1"/>
    </source>
</evidence>
<proteinExistence type="predicted"/>
<accession>A0ABS1K3R3</accession>
<gene>
    <name evidence="1" type="ORF">JJE72_12430</name>
</gene>
<keyword evidence="2" id="KW-1185">Reference proteome</keyword>